<dbReference type="InterPro" id="IPR050109">
    <property type="entry name" value="HTH-type_TetR-like_transc_reg"/>
</dbReference>
<keyword evidence="8" id="KW-1185">Reference proteome</keyword>
<sequence>MEGVRGRPGSDGGTTMGLRERKKRETRRNLHREAVRLVLEHGLDAVTVDDIAAAADVSSRTFFNYYASKDDALVGDGPLGPSEEGRAVFVAGGPTGDPVDDLKAYLMTFVGDDPEEHRTAMRDLYQRKRLVQQEPALMPRVMARFAETEQRVAADIAERLGDGDAEGTRAQLGALMATTLMRFTMHRLKESGHGPCDPAPGPEDFREDLERVMDETFQAFREFFVLPAERA</sequence>
<dbReference type="SUPFAM" id="SSF46689">
    <property type="entry name" value="Homeodomain-like"/>
    <property type="match status" value="1"/>
</dbReference>
<evidence type="ECO:0000313" key="8">
    <source>
        <dbReference type="Proteomes" id="UP001165685"/>
    </source>
</evidence>
<dbReference type="PANTHER" id="PTHR30055:SF238">
    <property type="entry name" value="MYCOFACTOCIN BIOSYNTHESIS TRANSCRIPTIONAL REGULATOR MFTR-RELATED"/>
    <property type="match status" value="1"/>
</dbReference>
<reference evidence="7" key="1">
    <citation type="submission" date="2023-01" db="EMBL/GenBank/DDBJ databases">
        <title>Draft genome sequence of Nocardiopsis sp. LSu2-4 isolated from halophytes.</title>
        <authorList>
            <person name="Duangmal K."/>
            <person name="Chantavorakit T."/>
        </authorList>
    </citation>
    <scope>NUCLEOTIDE SEQUENCE</scope>
    <source>
        <strain evidence="7">LSu2-4</strain>
    </source>
</reference>
<keyword evidence="1" id="KW-0805">Transcription regulation</keyword>
<dbReference type="InterPro" id="IPR001647">
    <property type="entry name" value="HTH_TetR"/>
</dbReference>
<dbReference type="InterPro" id="IPR009057">
    <property type="entry name" value="Homeodomain-like_sf"/>
</dbReference>
<keyword evidence="3" id="KW-0804">Transcription</keyword>
<feature type="region of interest" description="Disordered" evidence="5">
    <location>
        <begin position="1"/>
        <end position="27"/>
    </location>
</feature>
<dbReference type="Pfam" id="PF00440">
    <property type="entry name" value="TetR_N"/>
    <property type="match status" value="1"/>
</dbReference>
<evidence type="ECO:0000259" key="6">
    <source>
        <dbReference type="PROSITE" id="PS50977"/>
    </source>
</evidence>
<feature type="domain" description="HTH tetR-type" evidence="6">
    <location>
        <begin position="24"/>
        <end position="84"/>
    </location>
</feature>
<dbReference type="PANTHER" id="PTHR30055">
    <property type="entry name" value="HTH-TYPE TRANSCRIPTIONAL REGULATOR RUTR"/>
    <property type="match status" value="1"/>
</dbReference>
<dbReference type="InterPro" id="IPR041347">
    <property type="entry name" value="MftR_C"/>
</dbReference>
<dbReference type="Pfam" id="PF17754">
    <property type="entry name" value="TetR_C_14"/>
    <property type="match status" value="1"/>
</dbReference>
<protein>
    <submittedName>
        <fullName evidence="7">TetR family transcriptional regulator</fullName>
    </submittedName>
</protein>
<dbReference type="Gene3D" id="1.10.357.10">
    <property type="entry name" value="Tetracycline Repressor, domain 2"/>
    <property type="match status" value="1"/>
</dbReference>
<evidence type="ECO:0000256" key="4">
    <source>
        <dbReference type="PROSITE-ProRule" id="PRU00335"/>
    </source>
</evidence>
<comment type="caution">
    <text evidence="7">The sequence shown here is derived from an EMBL/GenBank/DDBJ whole genome shotgun (WGS) entry which is preliminary data.</text>
</comment>
<dbReference type="EMBL" id="JAQFWP010000017">
    <property type="protein sequence ID" value="MDA2805096.1"/>
    <property type="molecule type" value="Genomic_DNA"/>
</dbReference>
<proteinExistence type="predicted"/>
<organism evidence="7 8">
    <name type="scientific">Nocardiopsis suaedae</name>
    <dbReference type="NCBI Taxonomy" id="3018444"/>
    <lineage>
        <taxon>Bacteria</taxon>
        <taxon>Bacillati</taxon>
        <taxon>Actinomycetota</taxon>
        <taxon>Actinomycetes</taxon>
        <taxon>Streptosporangiales</taxon>
        <taxon>Nocardiopsidaceae</taxon>
        <taxon>Nocardiopsis</taxon>
    </lineage>
</organism>
<dbReference type="Proteomes" id="UP001165685">
    <property type="component" value="Unassembled WGS sequence"/>
</dbReference>
<evidence type="ECO:0000256" key="3">
    <source>
        <dbReference type="ARBA" id="ARBA00023163"/>
    </source>
</evidence>
<evidence type="ECO:0000256" key="5">
    <source>
        <dbReference type="SAM" id="MobiDB-lite"/>
    </source>
</evidence>
<accession>A0ABT4TKG7</accession>
<name>A0ABT4TKG7_9ACTN</name>
<evidence type="ECO:0000256" key="2">
    <source>
        <dbReference type="ARBA" id="ARBA00023125"/>
    </source>
</evidence>
<keyword evidence="2 4" id="KW-0238">DNA-binding</keyword>
<dbReference type="RefSeq" id="WP_270677745.1">
    <property type="nucleotide sequence ID" value="NZ_JAQFWP010000017.1"/>
</dbReference>
<evidence type="ECO:0000313" key="7">
    <source>
        <dbReference type="EMBL" id="MDA2805096.1"/>
    </source>
</evidence>
<feature type="DNA-binding region" description="H-T-H motif" evidence="4">
    <location>
        <begin position="47"/>
        <end position="66"/>
    </location>
</feature>
<dbReference type="PROSITE" id="PS50977">
    <property type="entry name" value="HTH_TETR_2"/>
    <property type="match status" value="1"/>
</dbReference>
<evidence type="ECO:0000256" key="1">
    <source>
        <dbReference type="ARBA" id="ARBA00023015"/>
    </source>
</evidence>
<gene>
    <name evidence="7" type="ORF">O4U47_11275</name>
</gene>